<protein>
    <submittedName>
        <fullName evidence="2">DUF115 domain-containing protein</fullName>
    </submittedName>
</protein>
<feature type="domain" description="6-hydroxymethylpterin diphosphokinase MptE-like" evidence="1">
    <location>
        <begin position="182"/>
        <end position="343"/>
    </location>
</feature>
<dbReference type="Proteomes" id="UP000256478">
    <property type="component" value="Unassembled WGS sequence"/>
</dbReference>
<name>A0A3E0TNH4_9GAMM</name>
<evidence type="ECO:0000313" key="2">
    <source>
        <dbReference type="EMBL" id="REL26048.1"/>
    </source>
</evidence>
<gene>
    <name evidence="2" type="ORF">DXX93_05325</name>
</gene>
<accession>A0A3E0TNH4</accession>
<organism evidence="2 3">
    <name type="scientific">Thalassotalea euphylliae</name>
    <dbReference type="NCBI Taxonomy" id="1655234"/>
    <lineage>
        <taxon>Bacteria</taxon>
        <taxon>Pseudomonadati</taxon>
        <taxon>Pseudomonadota</taxon>
        <taxon>Gammaproteobacteria</taxon>
        <taxon>Alteromonadales</taxon>
        <taxon>Colwelliaceae</taxon>
        <taxon>Thalassotalea</taxon>
    </lineage>
</organism>
<comment type="caution">
    <text evidence="2">The sequence shown here is derived from an EMBL/GenBank/DDBJ whole genome shotgun (WGS) entry which is preliminary data.</text>
</comment>
<dbReference type="PANTHER" id="PTHR41786">
    <property type="entry name" value="MOTILITY ACCESSORY FACTOR MAF"/>
    <property type="match status" value="1"/>
</dbReference>
<evidence type="ECO:0000259" key="1">
    <source>
        <dbReference type="Pfam" id="PF01973"/>
    </source>
</evidence>
<dbReference type="AlphaFoldDB" id="A0A3E0TNH4"/>
<reference evidence="2 3" key="1">
    <citation type="submission" date="2018-08" db="EMBL/GenBank/DDBJ databases">
        <title>Thalassotalea euphylliae genome.</title>
        <authorList>
            <person name="Summers S."/>
            <person name="Rice S.A."/>
            <person name="Freckelton M.L."/>
            <person name="Nedved B.T."/>
            <person name="Hadfield M.G."/>
        </authorList>
    </citation>
    <scope>NUCLEOTIDE SEQUENCE [LARGE SCALE GENOMIC DNA]</scope>
    <source>
        <strain evidence="2 3">H1</strain>
    </source>
</reference>
<dbReference type="OrthoDB" id="8708422at2"/>
<dbReference type="InterPro" id="IPR002826">
    <property type="entry name" value="MptE-like"/>
</dbReference>
<evidence type="ECO:0000313" key="3">
    <source>
        <dbReference type="Proteomes" id="UP000256478"/>
    </source>
</evidence>
<proteinExistence type="predicted"/>
<sequence>MSFLQTNLDIVKARWPKLYRAVKNENLAKLTVESEQNTLIINNIQLTTNYNHTAEARLQLSRIPADAKRAFIYGIGLGDTARLALQNKSLQQIHIVILNIGVFTHVMNALDHTDWLKAKEITLYHFDEIDEVYAPFCANPAELTLASDECVLLRDRIQLELNHDFINSNHNTEKVTKTIETNLALISKDSPISAMTKLKTDTVYIAAAGPTLEDHLAWLSQNKPFIIALDASVKTLLAHNITPDIVISIDVISDRLFDDLTYEKLSTTSLVYFPNVATKVIEKWRGKRFFSYSNTPMYQAYKAQIDSPALYSAGSVIHPAVDLAAYLGAKSIVLLGADFAFTKNKSHANPEKSAHSKNPLEYAVQFTVDWVFNGHGEKVSSMPNLKGYLRDLERYIAAHNHINFLNGSLEGAQIAGTILWQPK</sequence>
<dbReference type="EMBL" id="QUOU01000001">
    <property type="protein sequence ID" value="REL26048.1"/>
    <property type="molecule type" value="Genomic_DNA"/>
</dbReference>
<dbReference type="Pfam" id="PF01973">
    <property type="entry name" value="MptE-like"/>
    <property type="match status" value="1"/>
</dbReference>
<dbReference type="RefSeq" id="WP_116007169.1">
    <property type="nucleotide sequence ID" value="NZ_QUOU01000001.1"/>
</dbReference>
<dbReference type="PANTHER" id="PTHR41786:SF1">
    <property type="entry name" value="6-HYDROXYMETHYLPTERIN DIPHOSPHOKINASE MPTE-LIKE DOMAIN-CONTAINING PROTEIN"/>
    <property type="match status" value="1"/>
</dbReference>